<reference evidence="4" key="1">
    <citation type="journal article" date="2022" name="Int. J. Syst. Evol. Microbiol.">
        <title>Pseudomonas aegrilactucae sp. nov. and Pseudomonas morbosilactucae sp. nov., pathogens causing bacterial rot of lettuce in Japan.</title>
        <authorList>
            <person name="Sawada H."/>
            <person name="Fujikawa T."/>
            <person name="Satou M."/>
        </authorList>
    </citation>
    <scope>NUCLEOTIDE SEQUENCE</scope>
    <source>
        <strain evidence="4">0166_1</strain>
    </source>
</reference>
<dbReference type="Proteomes" id="UP001162834">
    <property type="component" value="Chromosome"/>
</dbReference>
<dbReference type="EMBL" id="CP087164">
    <property type="protein sequence ID" value="UGS38799.1"/>
    <property type="molecule type" value="Genomic_DNA"/>
</dbReference>
<keyword evidence="5" id="KW-1185">Reference proteome</keyword>
<feature type="transmembrane region" description="Helical" evidence="2">
    <location>
        <begin position="263"/>
        <end position="282"/>
    </location>
</feature>
<gene>
    <name evidence="4" type="ORF">DSM104329_05229</name>
</gene>
<organism evidence="4 5">
    <name type="scientific">Capillimicrobium parvum</name>
    <dbReference type="NCBI Taxonomy" id="2884022"/>
    <lineage>
        <taxon>Bacteria</taxon>
        <taxon>Bacillati</taxon>
        <taxon>Actinomycetota</taxon>
        <taxon>Thermoleophilia</taxon>
        <taxon>Solirubrobacterales</taxon>
        <taxon>Capillimicrobiaceae</taxon>
        <taxon>Capillimicrobium</taxon>
    </lineage>
</organism>
<dbReference type="Pfam" id="PF02397">
    <property type="entry name" value="Bac_transf"/>
    <property type="match status" value="1"/>
</dbReference>
<evidence type="ECO:0000256" key="2">
    <source>
        <dbReference type="SAM" id="Phobius"/>
    </source>
</evidence>
<dbReference type="AlphaFoldDB" id="A0A9E6Y255"/>
<dbReference type="KEGG" id="sbae:DSM104329_05229"/>
<name>A0A9E6Y255_9ACTN</name>
<proteinExistence type="inferred from homology"/>
<keyword evidence="2" id="KW-0472">Membrane</keyword>
<evidence type="ECO:0000259" key="3">
    <source>
        <dbReference type="Pfam" id="PF02397"/>
    </source>
</evidence>
<feature type="transmembrane region" description="Helical" evidence="2">
    <location>
        <begin position="48"/>
        <end position="71"/>
    </location>
</feature>
<dbReference type="GO" id="GO:0016780">
    <property type="term" value="F:phosphotransferase activity, for other substituted phosphate groups"/>
    <property type="evidence" value="ECO:0007669"/>
    <property type="project" value="TreeGrafter"/>
</dbReference>
<dbReference type="PANTHER" id="PTHR30576:SF0">
    <property type="entry name" value="UNDECAPRENYL-PHOSPHATE N-ACETYLGALACTOSAMINYL 1-PHOSPHATE TRANSFERASE-RELATED"/>
    <property type="match status" value="1"/>
</dbReference>
<sequence length="285" mass="31625">MQVDADRSFSRPTVSTIDENAIDAQPLDAQVGDGWAGRLIDPRRLFDISVTIIVAPFAMLVGAITALAIFLDSPGPVFYRSTRIGASGRSFRMLKFRKFRCSAAGTPLTTDGDDRFTPIGRFLAVTKLDELPQLWNVLRGDMRLVGPRPEVIEFVECYPEHYEHILRVVPGITGPAALEYADESYLLGEQPDPVAFYRSELLPRKIAIDMAYVDRHNVRGDIAILVRTAIVPARQLLRRMRFVATHPEASHHGPARHHHHMRLVPVALAGALVIVCFALATSSPL</sequence>
<evidence type="ECO:0000256" key="1">
    <source>
        <dbReference type="ARBA" id="ARBA00006464"/>
    </source>
</evidence>
<comment type="similarity">
    <text evidence="1">Belongs to the bacterial sugar transferase family.</text>
</comment>
<feature type="domain" description="Bacterial sugar transferase" evidence="3">
    <location>
        <begin position="43"/>
        <end position="230"/>
    </location>
</feature>
<protein>
    <recommendedName>
        <fullName evidence="3">Bacterial sugar transferase domain-containing protein</fullName>
    </recommendedName>
</protein>
<keyword evidence="2" id="KW-0812">Transmembrane</keyword>
<accession>A0A9E6Y255</accession>
<keyword evidence="2" id="KW-1133">Transmembrane helix</keyword>
<evidence type="ECO:0000313" key="4">
    <source>
        <dbReference type="EMBL" id="UGS38799.1"/>
    </source>
</evidence>
<dbReference type="PANTHER" id="PTHR30576">
    <property type="entry name" value="COLANIC BIOSYNTHESIS UDP-GLUCOSE LIPID CARRIER TRANSFERASE"/>
    <property type="match status" value="1"/>
</dbReference>
<evidence type="ECO:0000313" key="5">
    <source>
        <dbReference type="Proteomes" id="UP001162834"/>
    </source>
</evidence>
<dbReference type="InterPro" id="IPR003362">
    <property type="entry name" value="Bact_transf"/>
</dbReference>